<proteinExistence type="predicted"/>
<dbReference type="Gene3D" id="3.30.70.270">
    <property type="match status" value="1"/>
</dbReference>
<dbReference type="InterPro" id="IPR043128">
    <property type="entry name" value="Rev_trsase/Diguanyl_cyclase"/>
</dbReference>
<dbReference type="EMBL" id="VOGC01000002">
    <property type="protein sequence ID" value="MQN00519.1"/>
    <property type="molecule type" value="Genomic_DNA"/>
</dbReference>
<evidence type="ECO:0000313" key="2">
    <source>
        <dbReference type="EMBL" id="MQN00519.1"/>
    </source>
</evidence>
<accession>A0A6N7IW66</accession>
<evidence type="ECO:0000259" key="1">
    <source>
        <dbReference type="PROSITE" id="PS50887"/>
    </source>
</evidence>
<organism evidence="2 3">
    <name type="scientific">Candidatus Weimeria bifida</name>
    <dbReference type="NCBI Taxonomy" id="2599074"/>
    <lineage>
        <taxon>Bacteria</taxon>
        <taxon>Bacillati</taxon>
        <taxon>Bacillota</taxon>
        <taxon>Clostridia</taxon>
        <taxon>Lachnospirales</taxon>
        <taxon>Lachnospiraceae</taxon>
        <taxon>Candidatus Weimeria</taxon>
    </lineage>
</organism>
<comment type="caution">
    <text evidence="2">The sequence shown here is derived from an EMBL/GenBank/DDBJ whole genome shotgun (WGS) entry which is preliminary data.</text>
</comment>
<dbReference type="InterPro" id="IPR000160">
    <property type="entry name" value="GGDEF_dom"/>
</dbReference>
<dbReference type="AlphaFoldDB" id="A0A6N7IW66"/>
<protein>
    <submittedName>
        <fullName evidence="2">Diguanylate cyclase</fullName>
    </submittedName>
</protein>
<dbReference type="PROSITE" id="PS50887">
    <property type="entry name" value="GGDEF"/>
    <property type="match status" value="1"/>
</dbReference>
<dbReference type="Pfam" id="PF00990">
    <property type="entry name" value="GGDEF"/>
    <property type="match status" value="1"/>
</dbReference>
<keyword evidence="3" id="KW-1185">Reference proteome</keyword>
<dbReference type="InterPro" id="IPR029787">
    <property type="entry name" value="Nucleotide_cyclase"/>
</dbReference>
<reference evidence="2" key="1">
    <citation type="journal article" date="2020" name="Appl. Environ. Microbiol.">
        <title>Medium-Chain Fatty Acid Synthesis by 'Candidatus Weimeria bifida' gen. nov., sp. nov., and 'Candidatus Pseudoramibacter fermentans' sp. nov.</title>
        <authorList>
            <person name="Scarborough M.J."/>
            <person name="Myers K.S."/>
            <person name="Donohue T.J."/>
            <person name="Noguera D.R."/>
        </authorList>
    </citation>
    <scope>NUCLEOTIDE SEQUENCE</scope>
    <source>
        <strain evidence="2">LCO1.1</strain>
    </source>
</reference>
<evidence type="ECO:0000313" key="3">
    <source>
        <dbReference type="Proteomes" id="UP000460257"/>
    </source>
</evidence>
<dbReference type="Proteomes" id="UP000460257">
    <property type="component" value="Unassembled WGS sequence"/>
</dbReference>
<sequence length="95" mass="10838">MFSFVSEISTSLPYRIGGDEFVALLTDESEDRIRAKIGQIRKQVEKESYHIAIGCSVGNTSDKNISSLIAEAEKRMYEDKQLYYQNSGIDRRARI</sequence>
<dbReference type="SUPFAM" id="SSF55073">
    <property type="entry name" value="Nucleotide cyclase"/>
    <property type="match status" value="1"/>
</dbReference>
<name>A0A6N7IW66_9FIRM</name>
<gene>
    <name evidence="2" type="ORF">FRC54_00735</name>
</gene>
<feature type="domain" description="GGDEF" evidence="1">
    <location>
        <begin position="1"/>
        <end position="95"/>
    </location>
</feature>